<evidence type="ECO:0000259" key="2">
    <source>
        <dbReference type="Pfam" id="PF01370"/>
    </source>
</evidence>
<dbReference type="RefSeq" id="WP_142527508.1">
    <property type="nucleotide sequence ID" value="NZ_CBCSJO010000004.1"/>
</dbReference>
<organism evidence="3 4">
    <name type="scientific">Pedobacter westerhofensis</name>
    <dbReference type="NCBI Taxonomy" id="425512"/>
    <lineage>
        <taxon>Bacteria</taxon>
        <taxon>Pseudomonadati</taxon>
        <taxon>Bacteroidota</taxon>
        <taxon>Sphingobacteriia</taxon>
        <taxon>Sphingobacteriales</taxon>
        <taxon>Sphingobacteriaceae</taxon>
        <taxon>Pedobacter</taxon>
    </lineage>
</organism>
<protein>
    <submittedName>
        <fullName evidence="3">Nucleoside-diphosphate-sugar epimerase</fullName>
    </submittedName>
</protein>
<evidence type="ECO:0000256" key="1">
    <source>
        <dbReference type="ARBA" id="ARBA00007637"/>
    </source>
</evidence>
<dbReference type="AlphaFoldDB" id="A0A521C8U4"/>
<proteinExistence type="inferred from homology"/>
<reference evidence="3 4" key="1">
    <citation type="submission" date="2017-05" db="EMBL/GenBank/DDBJ databases">
        <authorList>
            <person name="Varghese N."/>
            <person name="Submissions S."/>
        </authorList>
    </citation>
    <scope>NUCLEOTIDE SEQUENCE [LARGE SCALE GENOMIC DNA]</scope>
    <source>
        <strain evidence="3 4">DSM 19036</strain>
    </source>
</reference>
<dbReference type="SUPFAM" id="SSF51735">
    <property type="entry name" value="NAD(P)-binding Rossmann-fold domains"/>
    <property type="match status" value="1"/>
</dbReference>
<comment type="similarity">
    <text evidence="1">Belongs to the NAD(P)-dependent epimerase/dehydratase family.</text>
</comment>
<dbReference type="Gene3D" id="3.40.50.720">
    <property type="entry name" value="NAD(P)-binding Rossmann-like Domain"/>
    <property type="match status" value="1"/>
</dbReference>
<evidence type="ECO:0000313" key="3">
    <source>
        <dbReference type="EMBL" id="SMO55795.1"/>
    </source>
</evidence>
<sequence length="296" mass="33640">MGLVTKILLTGGTGYLGKRLLYRLLSEGYDVFITVRNKHKVFLDNGFSEKVKYVDVDDGALEEFFKNEMPDLIIHTAASYGRNGESLAEVVEANLSFPVKILNLAVTYGTKCFVNTDTSLPRELNAYSRAKKQFMEWLEICSNKIDVINLQLEYFYGPNDSSTKFITYVLHELQLGKGFIDFTDATPFRDFIYIDDVISAYLVILNNVQLFKGLNTIPVGSGSALMLKDLIIQMRSITSMDNVLLHFGKLPMRENEIMYSCADITILKQLGWKPLYTFEQGIMQTINIEKTSYDTN</sequence>
<dbReference type="InterPro" id="IPR036291">
    <property type="entry name" value="NAD(P)-bd_dom_sf"/>
</dbReference>
<dbReference type="EMBL" id="FXTN01000003">
    <property type="protein sequence ID" value="SMO55795.1"/>
    <property type="molecule type" value="Genomic_DNA"/>
</dbReference>
<dbReference type="Proteomes" id="UP000320300">
    <property type="component" value="Unassembled WGS sequence"/>
</dbReference>
<gene>
    <name evidence="3" type="ORF">SAMN06265348_103328</name>
</gene>
<dbReference type="OrthoDB" id="9803010at2"/>
<dbReference type="InterPro" id="IPR001509">
    <property type="entry name" value="Epimerase_deHydtase"/>
</dbReference>
<keyword evidence="4" id="KW-1185">Reference proteome</keyword>
<feature type="domain" description="NAD-dependent epimerase/dehydratase" evidence="2">
    <location>
        <begin position="7"/>
        <end position="209"/>
    </location>
</feature>
<evidence type="ECO:0000313" key="4">
    <source>
        <dbReference type="Proteomes" id="UP000320300"/>
    </source>
</evidence>
<name>A0A521C8U4_9SPHI</name>
<dbReference type="Pfam" id="PF01370">
    <property type="entry name" value="Epimerase"/>
    <property type="match status" value="1"/>
</dbReference>
<accession>A0A521C8U4</accession>
<dbReference type="PANTHER" id="PTHR43000">
    <property type="entry name" value="DTDP-D-GLUCOSE 4,6-DEHYDRATASE-RELATED"/>
    <property type="match status" value="1"/>
</dbReference>